<feature type="region of interest" description="Disordered" evidence="1">
    <location>
        <begin position="26"/>
        <end position="47"/>
    </location>
</feature>
<dbReference type="NCBIfam" id="TIGR01409">
    <property type="entry name" value="TAT_signal_seq"/>
    <property type="match status" value="1"/>
</dbReference>
<evidence type="ECO:0000313" key="3">
    <source>
        <dbReference type="Proteomes" id="UP001500393"/>
    </source>
</evidence>
<dbReference type="InterPro" id="IPR050490">
    <property type="entry name" value="Bact_solute-bd_prot1"/>
</dbReference>
<dbReference type="InterPro" id="IPR006311">
    <property type="entry name" value="TAT_signal"/>
</dbReference>
<accession>A0ABN2DQX6</accession>
<dbReference type="Pfam" id="PF13416">
    <property type="entry name" value="SBP_bac_8"/>
    <property type="match status" value="1"/>
</dbReference>
<organism evidence="2 3">
    <name type="scientific">Kribbella sancticallisti</name>
    <dbReference type="NCBI Taxonomy" id="460087"/>
    <lineage>
        <taxon>Bacteria</taxon>
        <taxon>Bacillati</taxon>
        <taxon>Actinomycetota</taxon>
        <taxon>Actinomycetes</taxon>
        <taxon>Propionibacteriales</taxon>
        <taxon>Kribbellaceae</taxon>
        <taxon>Kribbella</taxon>
    </lineage>
</organism>
<keyword evidence="3" id="KW-1185">Reference proteome</keyword>
<dbReference type="PANTHER" id="PTHR43649:SF12">
    <property type="entry name" value="DIACETYLCHITOBIOSE BINDING PROTEIN DASA"/>
    <property type="match status" value="1"/>
</dbReference>
<dbReference type="PROSITE" id="PS51257">
    <property type="entry name" value="PROKAR_LIPOPROTEIN"/>
    <property type="match status" value="1"/>
</dbReference>
<protein>
    <submittedName>
        <fullName evidence="2">ABC transporter substrate-binding protein</fullName>
    </submittedName>
</protein>
<sequence length="466" mass="50621">MNEPTRISRRDLLVLTAVAGAAAACGDGGDDAGPPEATVPAPSPTVRDPASALSGGLSILLWSHFVPSHDVWFDQFAKDWGRQVGVEVSIDHINNTEIVARTAAEIQARQGHDLIQYIAPLSQFEPSVVDLKDVAQEAQKRHGDQLPLCVKSSQNSTTDKHYAFAPAWAPDPGDYRKSLWEGAGLPNGPASWDDLLRGGAEIKKGKRIQMGLGMSQEIDSNMVGRALLWSYGGSIQDENEQVVINSPETVAAVEFMQRLFKETMTNEVFSWNPASNNQGLIAGQMSFIVNSISAWRTAQEANPEVADDIYFVPALKGPKAALAAQHVMYNWIVPNHAKNVDAAKEFLLHYTDNLAPAAYHSKLYDLPAFPKVVPQLNSWLDNDPFGARPANKLAVLKNAIEWSTNVGHPGPANTAIGEVFATFIIPNMYAKAARGELTAEQAVADAERQIKPIFDKWRSRGLVGGA</sequence>
<dbReference type="PROSITE" id="PS51318">
    <property type="entry name" value="TAT"/>
    <property type="match status" value="1"/>
</dbReference>
<gene>
    <name evidence="2" type="ORF">GCM10009789_42170</name>
</gene>
<dbReference type="Proteomes" id="UP001500393">
    <property type="component" value="Unassembled WGS sequence"/>
</dbReference>
<comment type="caution">
    <text evidence="2">The sequence shown here is derived from an EMBL/GenBank/DDBJ whole genome shotgun (WGS) entry which is preliminary data.</text>
</comment>
<dbReference type="PANTHER" id="PTHR43649">
    <property type="entry name" value="ARABINOSE-BINDING PROTEIN-RELATED"/>
    <property type="match status" value="1"/>
</dbReference>
<dbReference type="InterPro" id="IPR006059">
    <property type="entry name" value="SBP"/>
</dbReference>
<dbReference type="Gene3D" id="3.40.190.10">
    <property type="entry name" value="Periplasmic binding protein-like II"/>
    <property type="match status" value="1"/>
</dbReference>
<evidence type="ECO:0000313" key="2">
    <source>
        <dbReference type="EMBL" id="GAA1583993.1"/>
    </source>
</evidence>
<evidence type="ECO:0000256" key="1">
    <source>
        <dbReference type="SAM" id="MobiDB-lite"/>
    </source>
</evidence>
<dbReference type="InterPro" id="IPR019546">
    <property type="entry name" value="TAT_signal_bac_arc"/>
</dbReference>
<dbReference type="SUPFAM" id="SSF53850">
    <property type="entry name" value="Periplasmic binding protein-like II"/>
    <property type="match status" value="1"/>
</dbReference>
<reference evidence="2 3" key="1">
    <citation type="journal article" date="2019" name="Int. J. Syst. Evol. Microbiol.">
        <title>The Global Catalogue of Microorganisms (GCM) 10K type strain sequencing project: providing services to taxonomists for standard genome sequencing and annotation.</title>
        <authorList>
            <consortium name="The Broad Institute Genomics Platform"/>
            <consortium name="The Broad Institute Genome Sequencing Center for Infectious Disease"/>
            <person name="Wu L."/>
            <person name="Ma J."/>
        </authorList>
    </citation>
    <scope>NUCLEOTIDE SEQUENCE [LARGE SCALE GENOMIC DNA]</scope>
    <source>
        <strain evidence="2 3">JCM 14969</strain>
    </source>
</reference>
<dbReference type="EMBL" id="BAAAOS010000027">
    <property type="protein sequence ID" value="GAA1583993.1"/>
    <property type="molecule type" value="Genomic_DNA"/>
</dbReference>
<dbReference type="RefSeq" id="WP_344216408.1">
    <property type="nucleotide sequence ID" value="NZ_BAAAOS010000027.1"/>
</dbReference>
<name>A0ABN2DQX6_9ACTN</name>
<proteinExistence type="predicted"/>